<dbReference type="GO" id="GO:0016301">
    <property type="term" value="F:kinase activity"/>
    <property type="evidence" value="ECO:0007669"/>
    <property type="project" value="UniProtKB-UniRule"/>
</dbReference>
<dbReference type="GO" id="GO:0006772">
    <property type="term" value="P:thiamine metabolic process"/>
    <property type="evidence" value="ECO:0007669"/>
    <property type="project" value="InterPro"/>
</dbReference>
<keyword evidence="4 7" id="KW-0547">Nucleotide-binding</keyword>
<dbReference type="InterPro" id="IPR036759">
    <property type="entry name" value="TPK_catalytic_sf"/>
</dbReference>
<dbReference type="SUPFAM" id="SSF63862">
    <property type="entry name" value="Thiamin pyrophosphokinase, substrate-binding domain"/>
    <property type="match status" value="1"/>
</dbReference>
<evidence type="ECO:0000256" key="2">
    <source>
        <dbReference type="ARBA" id="ARBA00006785"/>
    </source>
</evidence>
<dbReference type="InterPro" id="IPR007371">
    <property type="entry name" value="TPK_catalytic"/>
</dbReference>
<proteinExistence type="inferred from homology"/>
<evidence type="ECO:0000256" key="1">
    <source>
        <dbReference type="ARBA" id="ARBA00005078"/>
    </source>
</evidence>
<dbReference type="NCBIfam" id="TIGR01378">
    <property type="entry name" value="thi_PPkinase"/>
    <property type="match status" value="1"/>
</dbReference>
<keyword evidence="6 7" id="KW-0067">ATP-binding</keyword>
<dbReference type="SUPFAM" id="SSF63999">
    <property type="entry name" value="Thiamin pyrophosphokinase, catalytic domain"/>
    <property type="match status" value="1"/>
</dbReference>
<dbReference type="PhylomeDB" id="A0A061B1V1"/>
<keyword evidence="5 7" id="KW-0418">Kinase</keyword>
<dbReference type="OrthoDB" id="25149at2759"/>
<sequence length="292" mass="32458">MGEVIENPESIDVTKPSDANVISLGALFGPGVRSALVILNQAITIPIFPTLWQRYTLKICADGGANRLYSYFDVDEEREKYLPHFIVGDLDSLKDDVATWYRERGVKIIPQTTQWATDMKKCLDLVEVYFHLADRGETLDVSTLDEYDGLVQLHKTIERQSLIDVLMIGAVDGRFDHTIQSISVLLQLSQLNQSLRLNYMTPTDVIALIPKGLNYLDYSKASFYHGSNCGLLPLGGDIVLTTKGFKWDVKAWPSSLKGDVSSSNRLVGVSGAVVETDNDFVLSVEIDYSKTS</sequence>
<dbReference type="InterPro" id="IPR006282">
    <property type="entry name" value="Thi_PPkinase"/>
</dbReference>
<dbReference type="CDD" id="cd07995">
    <property type="entry name" value="TPK"/>
    <property type="match status" value="1"/>
</dbReference>
<protein>
    <recommendedName>
        <fullName evidence="7">Thiamine pyrophosphokinase</fullName>
        <ecNumber evidence="7">2.7.6.2</ecNumber>
    </recommendedName>
</protein>
<evidence type="ECO:0000313" key="9">
    <source>
        <dbReference type="EMBL" id="CDR41617.1"/>
    </source>
</evidence>
<dbReference type="EC" id="2.7.6.2" evidence="7"/>
<dbReference type="Pfam" id="PF04263">
    <property type="entry name" value="TPK_catalytic"/>
    <property type="match status" value="1"/>
</dbReference>
<dbReference type="PIRSF" id="PIRSF031057">
    <property type="entry name" value="Thiamin_pyrophosphokinase"/>
    <property type="match status" value="1"/>
</dbReference>
<reference evidence="9" key="1">
    <citation type="journal article" date="2014" name="Genome Announc.">
        <title>Genome sequence of the yeast Cyberlindnera fabianii (Hansenula fabianii).</title>
        <authorList>
            <person name="Freel K.C."/>
            <person name="Sarilar V."/>
            <person name="Neuveglise C."/>
            <person name="Devillers H."/>
            <person name="Friedrich A."/>
            <person name="Schacherer J."/>
        </authorList>
    </citation>
    <scope>NUCLEOTIDE SEQUENCE</scope>
    <source>
        <strain evidence="9">YJS4271</strain>
    </source>
</reference>
<evidence type="ECO:0000256" key="5">
    <source>
        <dbReference type="ARBA" id="ARBA00022777"/>
    </source>
</evidence>
<comment type="catalytic activity">
    <reaction evidence="7">
        <text>thiamine + ATP = thiamine diphosphate + AMP + H(+)</text>
        <dbReference type="Rhea" id="RHEA:11576"/>
        <dbReference type="ChEBI" id="CHEBI:15378"/>
        <dbReference type="ChEBI" id="CHEBI:18385"/>
        <dbReference type="ChEBI" id="CHEBI:30616"/>
        <dbReference type="ChEBI" id="CHEBI:58937"/>
        <dbReference type="ChEBI" id="CHEBI:456215"/>
    </reaction>
</comment>
<evidence type="ECO:0000256" key="6">
    <source>
        <dbReference type="ARBA" id="ARBA00022840"/>
    </source>
</evidence>
<dbReference type="GO" id="GO:0030975">
    <property type="term" value="F:thiamine binding"/>
    <property type="evidence" value="ECO:0007669"/>
    <property type="project" value="UniProtKB-UniRule"/>
</dbReference>
<keyword evidence="3 7" id="KW-0808">Transferase</keyword>
<dbReference type="InterPro" id="IPR036371">
    <property type="entry name" value="TPK_B1-bd_sf"/>
</dbReference>
<dbReference type="Gene3D" id="3.40.50.10240">
    <property type="entry name" value="Thiamin pyrophosphokinase, catalytic domain"/>
    <property type="match status" value="1"/>
</dbReference>
<dbReference type="GO" id="GO:0004788">
    <property type="term" value="F:thiamine diphosphokinase activity"/>
    <property type="evidence" value="ECO:0007669"/>
    <property type="project" value="UniProtKB-UniRule"/>
</dbReference>
<dbReference type="SMART" id="SM00983">
    <property type="entry name" value="TPK_B1_binding"/>
    <property type="match status" value="1"/>
</dbReference>
<evidence type="ECO:0000256" key="7">
    <source>
        <dbReference type="PIRNR" id="PIRNR031057"/>
    </source>
</evidence>
<comment type="similarity">
    <text evidence="2 7">Belongs to the thiamine pyrophosphokinase family.</text>
</comment>
<dbReference type="GO" id="GO:0005524">
    <property type="term" value="F:ATP binding"/>
    <property type="evidence" value="ECO:0007669"/>
    <property type="project" value="UniProtKB-UniRule"/>
</dbReference>
<dbReference type="AlphaFoldDB" id="A0A061B1V1"/>
<dbReference type="Pfam" id="PF04265">
    <property type="entry name" value="TPK_B1_binding"/>
    <property type="match status" value="1"/>
</dbReference>
<dbReference type="VEuPathDB" id="FungiDB:BON22_3783"/>
<dbReference type="UniPathway" id="UPA00060">
    <property type="reaction ID" value="UER00597"/>
</dbReference>
<evidence type="ECO:0000256" key="3">
    <source>
        <dbReference type="ARBA" id="ARBA00022679"/>
    </source>
</evidence>
<feature type="domain" description="Thiamin pyrophosphokinase thiamin-binding" evidence="8">
    <location>
        <begin position="212"/>
        <end position="282"/>
    </location>
</feature>
<dbReference type="InterPro" id="IPR007373">
    <property type="entry name" value="Thiamin_PyroPKinase_B1-bd"/>
</dbReference>
<dbReference type="InterPro" id="IPR016966">
    <property type="entry name" value="Thiamin_pyrophosphokinase_euk"/>
</dbReference>
<dbReference type="Gene3D" id="2.60.120.320">
    <property type="entry name" value="Thiamin pyrophosphokinase, thiamin-binding domain"/>
    <property type="match status" value="1"/>
</dbReference>
<dbReference type="GO" id="GO:0009229">
    <property type="term" value="P:thiamine diphosphate biosynthetic process"/>
    <property type="evidence" value="ECO:0007669"/>
    <property type="project" value="UniProtKB-UniRule"/>
</dbReference>
<accession>A0A061B1V1</accession>
<dbReference type="PANTHER" id="PTHR13622:SF8">
    <property type="entry name" value="THIAMIN PYROPHOSPHOKINASE 1"/>
    <property type="match status" value="1"/>
</dbReference>
<organism evidence="9">
    <name type="scientific">Cyberlindnera fabianii</name>
    <name type="common">Yeast</name>
    <name type="synonym">Hansenula fabianii</name>
    <dbReference type="NCBI Taxonomy" id="36022"/>
    <lineage>
        <taxon>Eukaryota</taxon>
        <taxon>Fungi</taxon>
        <taxon>Dikarya</taxon>
        <taxon>Ascomycota</taxon>
        <taxon>Saccharomycotina</taxon>
        <taxon>Saccharomycetes</taxon>
        <taxon>Phaffomycetales</taxon>
        <taxon>Phaffomycetaceae</taxon>
        <taxon>Cyberlindnera</taxon>
    </lineage>
</organism>
<dbReference type="EMBL" id="LK052892">
    <property type="protein sequence ID" value="CDR41617.1"/>
    <property type="molecule type" value="Genomic_DNA"/>
</dbReference>
<evidence type="ECO:0000256" key="4">
    <source>
        <dbReference type="ARBA" id="ARBA00022741"/>
    </source>
</evidence>
<gene>
    <name evidence="9" type="ORF">CYFA0S_07e04236g</name>
</gene>
<name>A0A061B1V1_CYBFA</name>
<comment type="pathway">
    <text evidence="1 7">Cofactor biosynthesis; thiamine diphosphate biosynthesis; thiamine diphosphate from thiamine: step 1/1.</text>
</comment>
<dbReference type="PANTHER" id="PTHR13622">
    <property type="entry name" value="THIAMIN PYROPHOSPHOKINASE"/>
    <property type="match status" value="1"/>
</dbReference>
<evidence type="ECO:0000259" key="8">
    <source>
        <dbReference type="SMART" id="SM00983"/>
    </source>
</evidence>